<evidence type="ECO:0000313" key="4">
    <source>
        <dbReference type="WBParaSite" id="SCUD_0001443301-mRNA-1"/>
    </source>
</evidence>
<dbReference type="EMBL" id="UZAK01036707">
    <property type="protein sequence ID" value="VDP56393.1"/>
    <property type="molecule type" value="Genomic_DNA"/>
</dbReference>
<sequence>MNYFHLFHHLLLNYTVACHTKLMGNYLANLSKSFYSHYGFHHTKLFCVYDDLIYCCRNIVYCDQMILDSY</sequence>
<reference evidence="2 3" key="2">
    <citation type="submission" date="2018-11" db="EMBL/GenBank/DDBJ databases">
        <authorList>
            <consortium name="Pathogen Informatics"/>
        </authorList>
    </citation>
    <scope>NUCLEOTIDE SEQUENCE [LARGE SCALE GENOMIC DNA]</scope>
    <source>
        <strain evidence="2">Dakar</strain>
        <strain evidence="3">Dakar, Senegal</strain>
    </source>
</reference>
<name>A0A183KHD0_9TREM</name>
<organism evidence="4">
    <name type="scientific">Schistosoma curassoni</name>
    <dbReference type="NCBI Taxonomy" id="6186"/>
    <lineage>
        <taxon>Eukaryota</taxon>
        <taxon>Metazoa</taxon>
        <taxon>Spiralia</taxon>
        <taxon>Lophotrochozoa</taxon>
        <taxon>Platyhelminthes</taxon>
        <taxon>Trematoda</taxon>
        <taxon>Digenea</taxon>
        <taxon>Strigeidida</taxon>
        <taxon>Schistosomatoidea</taxon>
        <taxon>Schistosomatidae</taxon>
        <taxon>Schistosoma</taxon>
    </lineage>
</organism>
<reference evidence="4" key="1">
    <citation type="submission" date="2016-06" db="UniProtKB">
        <authorList>
            <consortium name="WormBaseParasite"/>
        </authorList>
    </citation>
    <scope>IDENTIFICATION</scope>
</reference>
<evidence type="ECO:0000313" key="3">
    <source>
        <dbReference type="Proteomes" id="UP000279833"/>
    </source>
</evidence>
<dbReference type="WBParaSite" id="SCUD_0001443301-mRNA-1">
    <property type="protein sequence ID" value="SCUD_0001443301-mRNA-1"/>
    <property type="gene ID" value="SCUD_0001443301"/>
</dbReference>
<feature type="signal peptide" evidence="1">
    <location>
        <begin position="1"/>
        <end position="17"/>
    </location>
</feature>
<protein>
    <submittedName>
        <fullName evidence="4">Secreted protein</fullName>
    </submittedName>
</protein>
<evidence type="ECO:0000313" key="2">
    <source>
        <dbReference type="EMBL" id="VDP56393.1"/>
    </source>
</evidence>
<dbReference type="AlphaFoldDB" id="A0A183KHD0"/>
<evidence type="ECO:0000256" key="1">
    <source>
        <dbReference type="SAM" id="SignalP"/>
    </source>
</evidence>
<keyword evidence="1" id="KW-0732">Signal</keyword>
<proteinExistence type="predicted"/>
<gene>
    <name evidence="2" type="ORF">SCUD_LOCUS14430</name>
</gene>
<dbReference type="Proteomes" id="UP000279833">
    <property type="component" value="Unassembled WGS sequence"/>
</dbReference>
<keyword evidence="3" id="KW-1185">Reference proteome</keyword>
<accession>A0A183KHD0</accession>
<feature type="chain" id="PRO_5043140833" evidence="1">
    <location>
        <begin position="18"/>
        <end position="70"/>
    </location>
</feature>